<evidence type="ECO:0000259" key="7">
    <source>
        <dbReference type="Pfam" id="PF03553"/>
    </source>
</evidence>
<dbReference type="Pfam" id="PF03553">
    <property type="entry name" value="Na_H_antiporter"/>
    <property type="match status" value="1"/>
</dbReference>
<feature type="transmembrane region" description="Helical" evidence="6">
    <location>
        <begin position="421"/>
        <end position="441"/>
    </location>
</feature>
<proteinExistence type="predicted"/>
<feature type="transmembrane region" description="Helical" evidence="6">
    <location>
        <begin position="264"/>
        <end position="282"/>
    </location>
</feature>
<comment type="caution">
    <text evidence="8">The sequence shown here is derived from an EMBL/GenBank/DDBJ whole genome shotgun (WGS) entry which is preliminary data.</text>
</comment>
<dbReference type="Proteomes" id="UP000189761">
    <property type="component" value="Unassembled WGS sequence"/>
</dbReference>
<feature type="transmembrane region" description="Helical" evidence="6">
    <location>
        <begin position="203"/>
        <end position="220"/>
    </location>
</feature>
<reference evidence="8 9" key="1">
    <citation type="submission" date="2017-01" db="EMBL/GenBank/DDBJ databases">
        <title>Draft genome sequence of Bacillus oleronius.</title>
        <authorList>
            <person name="Allam M."/>
        </authorList>
    </citation>
    <scope>NUCLEOTIDE SEQUENCE [LARGE SCALE GENOMIC DNA]</scope>
    <source>
        <strain evidence="8 9">DSM 9356</strain>
    </source>
</reference>
<evidence type="ECO:0000313" key="8">
    <source>
        <dbReference type="EMBL" id="OOP69891.1"/>
    </source>
</evidence>
<feature type="domain" description="Na+/H+ antiporter NhaC-like C-terminal" evidence="7">
    <location>
        <begin position="160"/>
        <end position="490"/>
    </location>
</feature>
<dbReference type="PANTHER" id="PTHR43478:SF1">
    <property type="entry name" value="NA+_H+ ANTIPORTER NHAC-LIKE C-TERMINAL DOMAIN-CONTAINING PROTEIN"/>
    <property type="match status" value="1"/>
</dbReference>
<comment type="subcellular location">
    <subcellularLocation>
        <location evidence="1">Cell membrane</location>
        <topology evidence="1">Multi-pass membrane protein</topology>
    </subcellularLocation>
</comment>
<evidence type="ECO:0000256" key="2">
    <source>
        <dbReference type="ARBA" id="ARBA00022475"/>
    </source>
</evidence>
<gene>
    <name evidence="8" type="ORF">BWZ43_02630</name>
</gene>
<dbReference type="EMBL" id="MTLA01000028">
    <property type="protein sequence ID" value="OOP69891.1"/>
    <property type="molecule type" value="Genomic_DNA"/>
</dbReference>
<dbReference type="InterPro" id="IPR018461">
    <property type="entry name" value="Na/H_Antiport_NhaC-like_C"/>
</dbReference>
<evidence type="ECO:0000256" key="6">
    <source>
        <dbReference type="SAM" id="Phobius"/>
    </source>
</evidence>
<keyword evidence="3 6" id="KW-0812">Transmembrane</keyword>
<dbReference type="PANTHER" id="PTHR43478">
    <property type="entry name" value="NA+/H+ ANTIPORTER-RELATED"/>
    <property type="match status" value="1"/>
</dbReference>
<evidence type="ECO:0000256" key="1">
    <source>
        <dbReference type="ARBA" id="ARBA00004651"/>
    </source>
</evidence>
<sequence>MENSIYSLLPPLIAILMVILTRKVLLSLGIGIVTAALLLAEGNILNTLSTLWEALKAIFWVDGQLNTWNIFIELFVIILGVITAFITIIGGARAFGEWAMKRVKTRAGAQMMAAIFGVVIFIDDYFNALAVGQVSRPITDLHRVSRAKLAYIIDSTSAPVCVIAPISSWGAYIIGIIGSVLTAHSISDIAPLTAFLKMIPMNLYVWSALALVFIIALRGIEFGPMKKHEDRAMNTGQVFDPNKTAPGEMKEVIPISDKGTVGSLIWPLITLIISTVIMMLWTGSSASNGSNNLMTIFENADVAKSLFFGGIVGLVITLGYFFNHSFKKKTVESKLFFIGLKEGVKSMVPAILILIFAWIIVDLIGQLETGKYLAGLVKSMNMNVTFLPFIMFIIAGLIAFATGTSWGSFGILLPIAGEISAVTDVSIILPTMAAVLAGAVFGDHCSPISDTTILSSTGAGSNHMDHVMTQLPYALTSAGIAGFGYLVIGITSSTIAGLATVMVLLILFAFFMKKGEDFTVNGDGMSSKT</sequence>
<evidence type="ECO:0000256" key="3">
    <source>
        <dbReference type="ARBA" id="ARBA00022692"/>
    </source>
</evidence>
<dbReference type="GO" id="GO:0005886">
    <property type="term" value="C:plasma membrane"/>
    <property type="evidence" value="ECO:0007669"/>
    <property type="project" value="UniProtKB-SubCell"/>
</dbReference>
<feature type="transmembrane region" description="Helical" evidence="6">
    <location>
        <begin position="471"/>
        <end position="488"/>
    </location>
</feature>
<feature type="transmembrane region" description="Helical" evidence="6">
    <location>
        <begin position="107"/>
        <end position="126"/>
    </location>
</feature>
<keyword evidence="9" id="KW-1185">Reference proteome</keyword>
<feature type="transmembrane region" description="Helical" evidence="6">
    <location>
        <begin position="302"/>
        <end position="322"/>
    </location>
</feature>
<accession>A0A8E2IAR6</accession>
<feature type="transmembrane region" description="Helical" evidence="6">
    <location>
        <begin position="385"/>
        <end position="409"/>
    </location>
</feature>
<feature type="transmembrane region" description="Helical" evidence="6">
    <location>
        <begin position="495"/>
        <end position="512"/>
    </location>
</feature>
<evidence type="ECO:0000256" key="4">
    <source>
        <dbReference type="ARBA" id="ARBA00022989"/>
    </source>
</evidence>
<feature type="transmembrane region" description="Helical" evidence="6">
    <location>
        <begin position="12"/>
        <end position="40"/>
    </location>
</feature>
<evidence type="ECO:0000256" key="5">
    <source>
        <dbReference type="ARBA" id="ARBA00023136"/>
    </source>
</evidence>
<name>A0A8E2IAR6_9BACI</name>
<organism evidence="8 9">
    <name type="scientific">Heyndrickxia oleronia</name>
    <dbReference type="NCBI Taxonomy" id="38875"/>
    <lineage>
        <taxon>Bacteria</taxon>
        <taxon>Bacillati</taxon>
        <taxon>Bacillota</taxon>
        <taxon>Bacilli</taxon>
        <taxon>Bacillales</taxon>
        <taxon>Bacillaceae</taxon>
        <taxon>Heyndrickxia</taxon>
    </lineage>
</organism>
<feature type="transmembrane region" description="Helical" evidence="6">
    <location>
        <begin position="70"/>
        <end position="95"/>
    </location>
</feature>
<keyword evidence="2" id="KW-1003">Cell membrane</keyword>
<dbReference type="AlphaFoldDB" id="A0A8E2IAR6"/>
<keyword evidence="4 6" id="KW-1133">Transmembrane helix</keyword>
<dbReference type="RefSeq" id="WP_078109387.1">
    <property type="nucleotide sequence ID" value="NZ_CP065424.1"/>
</dbReference>
<keyword evidence="5 6" id="KW-0472">Membrane</keyword>
<evidence type="ECO:0000313" key="9">
    <source>
        <dbReference type="Proteomes" id="UP000189761"/>
    </source>
</evidence>
<protein>
    <submittedName>
        <fullName evidence="8">Sodium:proton antiporter</fullName>
    </submittedName>
</protein>
<feature type="transmembrane region" description="Helical" evidence="6">
    <location>
        <begin position="343"/>
        <end position="365"/>
    </location>
</feature>